<dbReference type="AlphaFoldDB" id="A0AAD7ZF62"/>
<comment type="caution">
    <text evidence="1">The sequence shown here is derived from an EMBL/GenBank/DDBJ whole genome shotgun (WGS) entry which is preliminary data.</text>
</comment>
<name>A0AAD7ZF62_DIPPU</name>
<sequence>HIHKKWEAMPEESHVGIKLSSLVLTDGIKRLAITCSRTALPGLFNWFVKAPFGQRLADIPHLSKHTRMTCYGTSSFNRVFPLAVFQTSLQVSLPYRPYQYCTYFWYINYTR</sequence>
<protein>
    <submittedName>
        <fullName evidence="1">Uncharacterized protein</fullName>
    </submittedName>
</protein>
<gene>
    <name evidence="1" type="ORF">L9F63_004789</name>
</gene>
<evidence type="ECO:0000313" key="1">
    <source>
        <dbReference type="EMBL" id="KAJ9579604.1"/>
    </source>
</evidence>
<reference evidence="1" key="2">
    <citation type="submission" date="2023-05" db="EMBL/GenBank/DDBJ databases">
        <authorList>
            <person name="Fouks B."/>
        </authorList>
    </citation>
    <scope>NUCLEOTIDE SEQUENCE</scope>
    <source>
        <strain evidence="1">Stay&amp;Tobe</strain>
        <tissue evidence="1">Testes</tissue>
    </source>
</reference>
<organism evidence="1 2">
    <name type="scientific">Diploptera punctata</name>
    <name type="common">Pacific beetle cockroach</name>
    <dbReference type="NCBI Taxonomy" id="6984"/>
    <lineage>
        <taxon>Eukaryota</taxon>
        <taxon>Metazoa</taxon>
        <taxon>Ecdysozoa</taxon>
        <taxon>Arthropoda</taxon>
        <taxon>Hexapoda</taxon>
        <taxon>Insecta</taxon>
        <taxon>Pterygota</taxon>
        <taxon>Neoptera</taxon>
        <taxon>Polyneoptera</taxon>
        <taxon>Dictyoptera</taxon>
        <taxon>Blattodea</taxon>
        <taxon>Blaberoidea</taxon>
        <taxon>Blaberidae</taxon>
        <taxon>Diplopterinae</taxon>
        <taxon>Diploptera</taxon>
    </lineage>
</organism>
<feature type="non-terminal residue" evidence="1">
    <location>
        <position position="1"/>
    </location>
</feature>
<feature type="non-terminal residue" evidence="1">
    <location>
        <position position="111"/>
    </location>
</feature>
<dbReference type="EMBL" id="JASPKZ010008385">
    <property type="protein sequence ID" value="KAJ9579604.1"/>
    <property type="molecule type" value="Genomic_DNA"/>
</dbReference>
<proteinExistence type="predicted"/>
<evidence type="ECO:0000313" key="2">
    <source>
        <dbReference type="Proteomes" id="UP001233999"/>
    </source>
</evidence>
<accession>A0AAD7ZF62</accession>
<reference evidence="1" key="1">
    <citation type="journal article" date="2023" name="IScience">
        <title>Live-bearing cockroach genome reveals convergent evolutionary mechanisms linked to viviparity in insects and beyond.</title>
        <authorList>
            <person name="Fouks B."/>
            <person name="Harrison M.C."/>
            <person name="Mikhailova A.A."/>
            <person name="Marchal E."/>
            <person name="English S."/>
            <person name="Carruthers M."/>
            <person name="Jennings E.C."/>
            <person name="Chiamaka E.L."/>
            <person name="Frigard R.A."/>
            <person name="Pippel M."/>
            <person name="Attardo G.M."/>
            <person name="Benoit J.B."/>
            <person name="Bornberg-Bauer E."/>
            <person name="Tobe S.S."/>
        </authorList>
    </citation>
    <scope>NUCLEOTIDE SEQUENCE</scope>
    <source>
        <strain evidence="1">Stay&amp;Tobe</strain>
    </source>
</reference>
<dbReference type="Proteomes" id="UP001233999">
    <property type="component" value="Unassembled WGS sequence"/>
</dbReference>
<keyword evidence="2" id="KW-1185">Reference proteome</keyword>